<feature type="domain" description="Peptide N-acetyl-beta-D-glucosaminyl asparaginase amidase A N-terminal" evidence="2">
    <location>
        <begin position="111"/>
        <end position="431"/>
    </location>
</feature>
<evidence type="ECO:0000313" key="4">
    <source>
        <dbReference type="Proteomes" id="UP000019384"/>
    </source>
</evidence>
<evidence type="ECO:0000259" key="2">
    <source>
        <dbReference type="Pfam" id="PF12222"/>
    </source>
</evidence>
<dbReference type="AlphaFoldDB" id="W6MG67"/>
<protein>
    <recommendedName>
        <fullName evidence="2">Peptide N-acetyl-beta-D-glucosaminyl asparaginase amidase A N-terminal domain-containing protein</fullName>
    </recommendedName>
</protein>
<reference evidence="3" key="2">
    <citation type="submission" date="2014-02" db="EMBL/GenBank/DDBJ databases">
        <title>Complete DNA sequence of /Kuraishia capsulata/ illustrates novel genomic features among budding yeasts (/Saccharomycotina/).</title>
        <authorList>
            <person name="Morales L."/>
            <person name="Noel B."/>
            <person name="Porcel B."/>
            <person name="Marcet-Houben M."/>
            <person name="Hullo M-F."/>
            <person name="Sacerdot C."/>
            <person name="Tekaia F."/>
            <person name="Leh-Louis V."/>
            <person name="Despons L."/>
            <person name="Khanna V."/>
            <person name="Aury J-M."/>
            <person name="Barbe V."/>
            <person name="Couloux A."/>
            <person name="Labadie K."/>
            <person name="Pelletier E."/>
            <person name="Souciet J-L."/>
            <person name="Boekhout T."/>
            <person name="Gabaldon T."/>
            <person name="Wincker P."/>
            <person name="Dujon B."/>
        </authorList>
    </citation>
    <scope>NUCLEOTIDE SEQUENCE</scope>
    <source>
        <strain evidence="3">CBS 1993</strain>
    </source>
</reference>
<dbReference type="Proteomes" id="UP000019384">
    <property type="component" value="Unassembled WGS sequence"/>
</dbReference>
<name>W6MG67_9ASCO</name>
<dbReference type="GeneID" id="34518145"/>
<feature type="transmembrane region" description="Helical" evidence="1">
    <location>
        <begin position="36"/>
        <end position="56"/>
    </location>
</feature>
<organism evidence="3 4">
    <name type="scientific">Kuraishia capsulata CBS 1993</name>
    <dbReference type="NCBI Taxonomy" id="1382522"/>
    <lineage>
        <taxon>Eukaryota</taxon>
        <taxon>Fungi</taxon>
        <taxon>Dikarya</taxon>
        <taxon>Ascomycota</taxon>
        <taxon>Saccharomycotina</taxon>
        <taxon>Pichiomycetes</taxon>
        <taxon>Pichiales</taxon>
        <taxon>Pichiaceae</taxon>
        <taxon>Kuraishia</taxon>
    </lineage>
</organism>
<dbReference type="HOGENOM" id="CLU_424502_0_0_1"/>
<evidence type="ECO:0000313" key="3">
    <source>
        <dbReference type="EMBL" id="CDK24741.1"/>
    </source>
</evidence>
<reference evidence="3" key="1">
    <citation type="submission" date="2013-12" db="EMBL/GenBank/DDBJ databases">
        <authorList>
            <person name="Genoscope - CEA"/>
        </authorList>
    </citation>
    <scope>NUCLEOTIDE SEQUENCE</scope>
    <source>
        <strain evidence="3">CBS 1993</strain>
    </source>
</reference>
<gene>
    <name evidence="3" type="ORF">KUCA_T00000707001</name>
</gene>
<dbReference type="InterPro" id="IPR056948">
    <property type="entry name" value="PNGaseA_N"/>
</dbReference>
<dbReference type="InterPro" id="IPR021102">
    <property type="entry name" value="PNGase_A"/>
</dbReference>
<dbReference type="EMBL" id="HG793125">
    <property type="protein sequence ID" value="CDK24741.1"/>
    <property type="molecule type" value="Genomic_DNA"/>
</dbReference>
<accession>W6MG67</accession>
<dbReference type="RefSeq" id="XP_022456757.1">
    <property type="nucleotide sequence ID" value="XM_022605272.1"/>
</dbReference>
<keyword evidence="1" id="KW-1133">Transmembrane helix</keyword>
<keyword evidence="4" id="KW-1185">Reference proteome</keyword>
<keyword evidence="1" id="KW-0812">Transmembrane</keyword>
<proteinExistence type="predicted"/>
<keyword evidence="1" id="KW-0472">Membrane</keyword>
<dbReference type="Pfam" id="PF12222">
    <property type="entry name" value="PNGaseA"/>
    <property type="match status" value="1"/>
</dbReference>
<sequence>MSEYPTAAAEKALLLEDIQDVEAMELPKRRSHHTRWVSVLIAASVYCAIFLFVQPLRQFLPASLLSLVPQLAPSPAPAAPTQVFEVLRPVTVPLGSYVESSVWFNATELADGISVEYSAPETFNFTGVALTLNFTAAGAQAPIIADVYIDDHPVWRTSTPNALGFVSNSSTSKNVTEFLSLFTENRTVSLQIVDGAISDLEVSLEAVFYNDSLIVADPVAPVAPIDVGSLFVAHGPADLVFPISNAGKAFQLPKDKFSVILPQLSENTTVAKISIFASPSEEEIRYYQNKIGSIPGASDVGPVRTLNVYVDSVFLGAISPNPAQLRADHIGESADAAKLWVPVAAGGAFDALSYDLDLTSVLPLLWADETTLVIEVVSPVKGSTIGPGVPPAVPHPVPAPGTSQIPQSRWDLSGNLLAWESSLVNASTGAVILADSLESGTGMVIAPPGGFTQNQIVRSRIQSGIETQLNFTLADASVHNLTAKFNTSGDVFAITQTKMAGASSLFTLIGSTKVGLSVTDSALGAILDTPVYTFNASTSFPMIIKETKATIPVWGPPINASLEVSVKFGHKVKINGVSALYVDSKQNGTVDYLGVSTDSKVMEISDASPVPFTREVTVEDGIITKDSLVATLEAGEWDDSYEEFQFVLASMIDEEMFEF</sequence>
<dbReference type="OrthoDB" id="1612078at2759"/>
<evidence type="ECO:0000256" key="1">
    <source>
        <dbReference type="SAM" id="Phobius"/>
    </source>
</evidence>
<dbReference type="PANTHER" id="PTHR31104">
    <property type="entry name" value="PEPTIDE-N4-(N-ACETYL-BETA-GLUCOSAMINYL)ASPARAGINE AMIDASE A PROTEIN"/>
    <property type="match status" value="1"/>
</dbReference>